<dbReference type="AlphaFoldDB" id="A0A7E4URF1"/>
<name>A0A7E4URF1_PANRE</name>
<keyword evidence="1" id="KW-1185">Reference proteome</keyword>
<reference evidence="2" key="2">
    <citation type="submission" date="2020-10" db="UniProtKB">
        <authorList>
            <consortium name="WormBaseParasite"/>
        </authorList>
    </citation>
    <scope>IDENTIFICATION</scope>
</reference>
<organism evidence="1 2">
    <name type="scientific">Panagrellus redivivus</name>
    <name type="common">Microworm</name>
    <dbReference type="NCBI Taxonomy" id="6233"/>
    <lineage>
        <taxon>Eukaryota</taxon>
        <taxon>Metazoa</taxon>
        <taxon>Ecdysozoa</taxon>
        <taxon>Nematoda</taxon>
        <taxon>Chromadorea</taxon>
        <taxon>Rhabditida</taxon>
        <taxon>Tylenchina</taxon>
        <taxon>Panagrolaimomorpha</taxon>
        <taxon>Panagrolaimoidea</taxon>
        <taxon>Panagrolaimidae</taxon>
        <taxon>Panagrellus</taxon>
    </lineage>
</organism>
<proteinExistence type="predicted"/>
<dbReference type="WBParaSite" id="Pan_g11553.t1">
    <property type="protein sequence ID" value="Pan_g11553.t1"/>
    <property type="gene ID" value="Pan_g11553"/>
</dbReference>
<evidence type="ECO:0000313" key="1">
    <source>
        <dbReference type="Proteomes" id="UP000492821"/>
    </source>
</evidence>
<dbReference type="Proteomes" id="UP000492821">
    <property type="component" value="Unassembled WGS sequence"/>
</dbReference>
<sequence>MTLIHPHTKVITNFWYFIPRQSFYKRHDEFDGSSLATIEAEWRTGKQCPTKLNELCHSKRRIIKVQALTGQPL</sequence>
<reference evidence="1" key="1">
    <citation type="journal article" date="2013" name="Genetics">
        <title>The draft genome and transcriptome of Panagrellus redivivus are shaped by the harsh demands of a free-living lifestyle.</title>
        <authorList>
            <person name="Srinivasan J."/>
            <person name="Dillman A.R."/>
            <person name="Macchietto M.G."/>
            <person name="Heikkinen L."/>
            <person name="Lakso M."/>
            <person name="Fracchia K.M."/>
            <person name="Antoshechkin I."/>
            <person name="Mortazavi A."/>
            <person name="Wong G."/>
            <person name="Sternberg P.W."/>
        </authorList>
    </citation>
    <scope>NUCLEOTIDE SEQUENCE [LARGE SCALE GENOMIC DNA]</scope>
    <source>
        <strain evidence="1">MT8872</strain>
    </source>
</reference>
<evidence type="ECO:0000313" key="2">
    <source>
        <dbReference type="WBParaSite" id="Pan_g11553.t1"/>
    </source>
</evidence>
<protein>
    <submittedName>
        <fullName evidence="2">Transposase</fullName>
    </submittedName>
</protein>
<accession>A0A7E4URF1</accession>